<comment type="caution">
    <text evidence="1">The sequence shown here is derived from an EMBL/GenBank/DDBJ whole genome shotgun (WGS) entry which is preliminary data.</text>
</comment>
<evidence type="ECO:0000313" key="2">
    <source>
        <dbReference type="Proteomes" id="UP000054632"/>
    </source>
</evidence>
<gene>
    <name evidence="1" type="ORF">T4A_13995</name>
</gene>
<organism evidence="1 2">
    <name type="scientific">Trichinella pseudospiralis</name>
    <name type="common">Parasitic roundworm</name>
    <dbReference type="NCBI Taxonomy" id="6337"/>
    <lineage>
        <taxon>Eukaryota</taxon>
        <taxon>Metazoa</taxon>
        <taxon>Ecdysozoa</taxon>
        <taxon>Nematoda</taxon>
        <taxon>Enoplea</taxon>
        <taxon>Dorylaimia</taxon>
        <taxon>Trichinellida</taxon>
        <taxon>Trichinellidae</taxon>
        <taxon>Trichinella</taxon>
    </lineage>
</organism>
<proteinExistence type="predicted"/>
<name>A0A0V1EPV0_TRIPS</name>
<reference evidence="1 2" key="1">
    <citation type="submission" date="2015-01" db="EMBL/GenBank/DDBJ databases">
        <title>Evolution of Trichinella species and genotypes.</title>
        <authorList>
            <person name="Korhonen P.K."/>
            <person name="Edoardo P."/>
            <person name="Giuseppe L.R."/>
            <person name="Gasser R.B."/>
        </authorList>
    </citation>
    <scope>NUCLEOTIDE SEQUENCE [LARGE SCALE GENOMIC DNA]</scope>
    <source>
        <strain evidence="1">ISS13</strain>
    </source>
</reference>
<dbReference type="AlphaFoldDB" id="A0A0V1EPV0"/>
<accession>A0A0V1EPV0</accession>
<dbReference type="EMBL" id="JYDR01000015">
    <property type="protein sequence ID" value="KRY75773.1"/>
    <property type="molecule type" value="Genomic_DNA"/>
</dbReference>
<protein>
    <submittedName>
        <fullName evidence="1">Uncharacterized protein</fullName>
    </submittedName>
</protein>
<evidence type="ECO:0000313" key="1">
    <source>
        <dbReference type="EMBL" id="KRY75773.1"/>
    </source>
</evidence>
<dbReference type="Proteomes" id="UP000054632">
    <property type="component" value="Unassembled WGS sequence"/>
</dbReference>
<sequence length="72" mass="8668">MLLLRCWAHRNGTTHKKGKCREYCVVILFTLRKKMKILQQYQSKHFEQMLKAIAQLWIMLKTARKHIVAMHS</sequence>